<dbReference type="AlphaFoldDB" id="A0A6N2MHS9"/>
<gene>
    <name evidence="1" type="ORF">SVIM_LOCUS371991</name>
</gene>
<organism evidence="1">
    <name type="scientific">Salix viminalis</name>
    <name type="common">Common osier</name>
    <name type="synonym">Basket willow</name>
    <dbReference type="NCBI Taxonomy" id="40686"/>
    <lineage>
        <taxon>Eukaryota</taxon>
        <taxon>Viridiplantae</taxon>
        <taxon>Streptophyta</taxon>
        <taxon>Embryophyta</taxon>
        <taxon>Tracheophyta</taxon>
        <taxon>Spermatophyta</taxon>
        <taxon>Magnoliopsida</taxon>
        <taxon>eudicotyledons</taxon>
        <taxon>Gunneridae</taxon>
        <taxon>Pentapetalae</taxon>
        <taxon>rosids</taxon>
        <taxon>fabids</taxon>
        <taxon>Malpighiales</taxon>
        <taxon>Salicaceae</taxon>
        <taxon>Saliceae</taxon>
        <taxon>Salix</taxon>
    </lineage>
</organism>
<name>A0A6N2MHS9_SALVM</name>
<reference evidence="1" key="1">
    <citation type="submission" date="2019-03" db="EMBL/GenBank/DDBJ databases">
        <authorList>
            <person name="Mank J."/>
            <person name="Almeida P."/>
        </authorList>
    </citation>
    <scope>NUCLEOTIDE SEQUENCE</scope>
    <source>
        <strain evidence="1">78183</strain>
    </source>
</reference>
<proteinExistence type="predicted"/>
<dbReference type="EMBL" id="CAADRP010001818">
    <property type="protein sequence ID" value="VFU53557.1"/>
    <property type="molecule type" value="Genomic_DNA"/>
</dbReference>
<protein>
    <submittedName>
        <fullName evidence="1">Uncharacterized protein</fullName>
    </submittedName>
</protein>
<sequence length="130" mass="14827">MIRLKHIQLAWDDGLRMPYLEVDSLVLVMVLPERQCHATVSLPNKPSFIKANIKTNPLPKITDSSWSLSFTISRVSFTRDTLLNFQKNTNACSNKLRKVHRRLSQPFILLKSALLVLSTVEDITSTSMMD</sequence>
<accession>A0A6N2MHS9</accession>
<evidence type="ECO:0000313" key="1">
    <source>
        <dbReference type="EMBL" id="VFU53557.1"/>
    </source>
</evidence>